<gene>
    <name evidence="2" type="ORF">RND81_11G137400</name>
</gene>
<organism evidence="2 3">
    <name type="scientific">Saponaria officinalis</name>
    <name type="common">Common soapwort</name>
    <name type="synonym">Lychnis saponaria</name>
    <dbReference type="NCBI Taxonomy" id="3572"/>
    <lineage>
        <taxon>Eukaryota</taxon>
        <taxon>Viridiplantae</taxon>
        <taxon>Streptophyta</taxon>
        <taxon>Embryophyta</taxon>
        <taxon>Tracheophyta</taxon>
        <taxon>Spermatophyta</taxon>
        <taxon>Magnoliopsida</taxon>
        <taxon>eudicotyledons</taxon>
        <taxon>Gunneridae</taxon>
        <taxon>Pentapetalae</taxon>
        <taxon>Caryophyllales</taxon>
        <taxon>Caryophyllaceae</taxon>
        <taxon>Caryophylleae</taxon>
        <taxon>Saponaria</taxon>
    </lineage>
</organism>
<dbReference type="EMBL" id="JBDFQZ010000011">
    <property type="protein sequence ID" value="KAK9677338.1"/>
    <property type="molecule type" value="Genomic_DNA"/>
</dbReference>
<keyword evidence="3" id="KW-1185">Reference proteome</keyword>
<evidence type="ECO:0000313" key="3">
    <source>
        <dbReference type="Proteomes" id="UP001443914"/>
    </source>
</evidence>
<reference evidence="2" key="1">
    <citation type="submission" date="2024-03" db="EMBL/GenBank/DDBJ databases">
        <title>WGS assembly of Saponaria officinalis var. Norfolk2.</title>
        <authorList>
            <person name="Jenkins J."/>
            <person name="Shu S."/>
            <person name="Grimwood J."/>
            <person name="Barry K."/>
            <person name="Goodstein D."/>
            <person name="Schmutz J."/>
            <person name="Leebens-Mack J."/>
            <person name="Osbourn A."/>
        </authorList>
    </citation>
    <scope>NUCLEOTIDE SEQUENCE [LARGE SCALE GENOMIC DNA]</scope>
    <source>
        <strain evidence="2">JIC</strain>
    </source>
</reference>
<sequence>MAASSLSLSSPSSTPFHHHHYKLHTLSPISLHLNLLRTFPLLQASRRSSSISPQENDDSVKDDRRWSNFGFDDYYDDDDDDEDDDDEEEDRSLDLLVRFVENVFRKVSKRARKAVRSVLPLAISTKLVGFAVNGLLILSFLWVLKAFLEVICTLGTVVFVSILLIRGVWSGILYLQDGRGRYMNGVDDDQSEWSRARPAT</sequence>
<dbReference type="PANTHER" id="PTHR35474">
    <property type="entry name" value="ATP PHOSPHORIBOSYLTRANSFERASE REGULATORY SUBUNIT"/>
    <property type="match status" value="1"/>
</dbReference>
<dbReference type="GO" id="GO:0009787">
    <property type="term" value="P:regulation of abscisic acid-activated signaling pathway"/>
    <property type="evidence" value="ECO:0007669"/>
    <property type="project" value="InterPro"/>
</dbReference>
<feature type="transmembrane region" description="Helical" evidence="1">
    <location>
        <begin position="150"/>
        <end position="175"/>
    </location>
</feature>
<keyword evidence="1" id="KW-0812">Transmembrane</keyword>
<keyword evidence="1" id="KW-1133">Transmembrane helix</keyword>
<dbReference type="InterPro" id="IPR039324">
    <property type="entry name" value="SHW1"/>
</dbReference>
<dbReference type="AlphaFoldDB" id="A0AAW1HLJ8"/>
<accession>A0AAW1HLJ8</accession>
<dbReference type="GO" id="GO:0010100">
    <property type="term" value="P:negative regulation of photomorphogenesis"/>
    <property type="evidence" value="ECO:0007669"/>
    <property type="project" value="InterPro"/>
</dbReference>
<dbReference type="Proteomes" id="UP001443914">
    <property type="component" value="Unassembled WGS sequence"/>
</dbReference>
<protein>
    <submittedName>
        <fullName evidence="2">Uncharacterized protein</fullName>
    </submittedName>
</protein>
<dbReference type="PANTHER" id="PTHR35474:SF1">
    <property type="entry name" value="ATP PHOSPHORIBOSYLTRANSFERASE REGULATORY SUBUNIT"/>
    <property type="match status" value="1"/>
</dbReference>
<name>A0AAW1HLJ8_SAPOF</name>
<evidence type="ECO:0000313" key="2">
    <source>
        <dbReference type="EMBL" id="KAK9677338.1"/>
    </source>
</evidence>
<comment type="caution">
    <text evidence="2">The sequence shown here is derived from an EMBL/GenBank/DDBJ whole genome shotgun (WGS) entry which is preliminary data.</text>
</comment>
<feature type="transmembrane region" description="Helical" evidence="1">
    <location>
        <begin position="118"/>
        <end position="144"/>
    </location>
</feature>
<proteinExistence type="predicted"/>
<evidence type="ECO:0000256" key="1">
    <source>
        <dbReference type="SAM" id="Phobius"/>
    </source>
</evidence>
<keyword evidence="1" id="KW-0472">Membrane</keyword>